<reference evidence="4" key="1">
    <citation type="journal article" date="2015" name="Nat. Genet.">
        <title>The genome and transcriptome of the zoonotic hookworm Ancylostoma ceylanicum identify infection-specific gene families.</title>
        <authorList>
            <person name="Schwarz E.M."/>
            <person name="Hu Y."/>
            <person name="Antoshechkin I."/>
            <person name="Miller M.M."/>
            <person name="Sternberg P.W."/>
            <person name="Aroian R.V."/>
        </authorList>
    </citation>
    <scope>NUCLEOTIDE SEQUENCE</scope>
    <source>
        <strain evidence="4">HY135</strain>
    </source>
</reference>
<dbReference type="OrthoDB" id="5872821at2759"/>
<feature type="compositionally biased region" description="Low complexity" evidence="1">
    <location>
        <begin position="173"/>
        <end position="185"/>
    </location>
</feature>
<keyword evidence="2" id="KW-1133">Transmembrane helix</keyword>
<evidence type="ECO:0000256" key="1">
    <source>
        <dbReference type="SAM" id="MobiDB-lite"/>
    </source>
</evidence>
<proteinExistence type="predicted"/>
<gene>
    <name evidence="3" type="primary">Acey_s0212.g2243</name>
    <name evidence="3" type="ORF">Y032_0212g2243</name>
</gene>
<evidence type="ECO:0000313" key="3">
    <source>
        <dbReference type="EMBL" id="EYB90933.1"/>
    </source>
</evidence>
<keyword evidence="4" id="KW-1185">Reference proteome</keyword>
<dbReference type="AlphaFoldDB" id="A0A016SJP4"/>
<organism evidence="3 4">
    <name type="scientific">Ancylostoma ceylanicum</name>
    <dbReference type="NCBI Taxonomy" id="53326"/>
    <lineage>
        <taxon>Eukaryota</taxon>
        <taxon>Metazoa</taxon>
        <taxon>Ecdysozoa</taxon>
        <taxon>Nematoda</taxon>
        <taxon>Chromadorea</taxon>
        <taxon>Rhabditida</taxon>
        <taxon>Rhabditina</taxon>
        <taxon>Rhabditomorpha</taxon>
        <taxon>Strongyloidea</taxon>
        <taxon>Ancylostomatidae</taxon>
        <taxon>Ancylostomatinae</taxon>
        <taxon>Ancylostoma</taxon>
    </lineage>
</organism>
<evidence type="ECO:0000256" key="2">
    <source>
        <dbReference type="SAM" id="Phobius"/>
    </source>
</evidence>
<comment type="caution">
    <text evidence="3">The sequence shown here is derived from an EMBL/GenBank/DDBJ whole genome shotgun (WGS) entry which is preliminary data.</text>
</comment>
<evidence type="ECO:0000313" key="4">
    <source>
        <dbReference type="Proteomes" id="UP000024635"/>
    </source>
</evidence>
<keyword evidence="2" id="KW-0812">Transmembrane</keyword>
<dbReference type="EMBL" id="JARK01001548">
    <property type="protein sequence ID" value="EYB90933.1"/>
    <property type="molecule type" value="Genomic_DNA"/>
</dbReference>
<feature type="transmembrane region" description="Helical" evidence="2">
    <location>
        <begin position="6"/>
        <end position="27"/>
    </location>
</feature>
<keyword evidence="2" id="KW-0472">Membrane</keyword>
<protein>
    <submittedName>
        <fullName evidence="3">Uncharacterized protein</fullName>
    </submittedName>
</protein>
<accession>A0A016SJP4</accession>
<feature type="region of interest" description="Disordered" evidence="1">
    <location>
        <begin position="165"/>
        <end position="264"/>
    </location>
</feature>
<dbReference type="Proteomes" id="UP000024635">
    <property type="component" value="Unassembled WGS sequence"/>
</dbReference>
<sequence length="264" mass="29143">MWLILIIVGIVVVISVILVILAVKACCRLREVSDRNKNEVSLSFPLPPPTGDSDDMDETQYDTSTRVQVFRELDYGENGEGAVVERKEDYLPSFPPRRDKSKQVEAQNQLNKVPCFLFEAPPAYDEVDSKASTQSGDRRRMVSIKMPDLPVRKVGDTQILDRSMAPTQSLSVTTKTAHSTSLTTTRSKECVTQGTVEGVTPVRTPVKPATQPTRSPSSKPVKPKENNQNETPTLKISKPGEESNNSTPTESLKDAKNQSAQKKS</sequence>
<name>A0A016SJP4_9BILA</name>
<feature type="region of interest" description="Disordered" evidence="1">
    <location>
        <begin position="40"/>
        <end position="59"/>
    </location>
</feature>